<protein>
    <submittedName>
        <fullName evidence="1">Uncharacterized protein</fullName>
    </submittedName>
</protein>
<gene>
    <name evidence="1" type="ORF">AC812_12100</name>
</gene>
<dbReference type="AlphaFoldDB" id="A0A0P6WW89"/>
<dbReference type="Proteomes" id="UP000050514">
    <property type="component" value="Unassembled WGS sequence"/>
</dbReference>
<comment type="caution">
    <text evidence="1">The sequence shown here is derived from an EMBL/GenBank/DDBJ whole genome shotgun (WGS) entry which is preliminary data.</text>
</comment>
<dbReference type="RefSeq" id="WP_061918815.1">
    <property type="nucleotide sequence ID" value="NZ_DF967971.1"/>
</dbReference>
<sequence>MSFSIRIMDRGFQNPLTLPPVEFIPERYSFHAIGGPKSAIIQVRGTNERAIWELIEYLRCPVEIFDDRESCVWWGYINQIEINVGRLKVGVSLDEMYNQIAVIYTVNNAKAITPFAFDSNSVATYGVKELVATLSDANEATALAYQSNLLNAAKYPIPTIDISESEALSATITCAGWFETLDWKYYSYTGSGDLSNQIQIENIVNNAGQFLTGIEWRGTISTPSSDPDRNGDTTALHNLLDLLDAGSGSKRLLASVTRDRRLIVYPEPDPDPYKPEIYLLSDGSVQNIWGDPYHATTCPVGVWARLKDVIPGSVDLGLIADPTMLFIEEAEFDVQMNRYLPAARLQRNPLSIGTRMMDG</sequence>
<dbReference type="STRING" id="360411.AC812_12100"/>
<proteinExistence type="predicted"/>
<name>A0A0P6WW89_9CHLR</name>
<evidence type="ECO:0000313" key="2">
    <source>
        <dbReference type="Proteomes" id="UP000050514"/>
    </source>
</evidence>
<keyword evidence="2" id="KW-1185">Reference proteome</keyword>
<organism evidence="1 2">
    <name type="scientific">Bellilinea caldifistulae</name>
    <dbReference type="NCBI Taxonomy" id="360411"/>
    <lineage>
        <taxon>Bacteria</taxon>
        <taxon>Bacillati</taxon>
        <taxon>Chloroflexota</taxon>
        <taxon>Anaerolineae</taxon>
        <taxon>Anaerolineales</taxon>
        <taxon>Anaerolineaceae</taxon>
        <taxon>Bellilinea</taxon>
    </lineage>
</organism>
<evidence type="ECO:0000313" key="1">
    <source>
        <dbReference type="EMBL" id="KPL74532.1"/>
    </source>
</evidence>
<dbReference type="EMBL" id="LGHJ01000017">
    <property type="protein sequence ID" value="KPL74532.1"/>
    <property type="molecule type" value="Genomic_DNA"/>
</dbReference>
<accession>A0A0P6WW89</accession>
<reference evidence="1 2" key="1">
    <citation type="submission" date="2015-07" db="EMBL/GenBank/DDBJ databases">
        <title>Draft genome of Bellilinea caldifistulae DSM 17877.</title>
        <authorList>
            <person name="Hemp J."/>
            <person name="Ward L.M."/>
            <person name="Pace L.A."/>
            <person name="Fischer W.W."/>
        </authorList>
    </citation>
    <scope>NUCLEOTIDE SEQUENCE [LARGE SCALE GENOMIC DNA]</scope>
    <source>
        <strain evidence="1 2">GOMI-1</strain>
    </source>
</reference>